<feature type="repeat" description="PPR" evidence="2">
    <location>
        <begin position="5"/>
        <end position="39"/>
    </location>
</feature>
<gene>
    <name evidence="3" type="ORF">SELMODRAFT_82058</name>
</gene>
<dbReference type="NCBIfam" id="TIGR00756">
    <property type="entry name" value="PPR"/>
    <property type="match status" value="3"/>
</dbReference>
<dbReference type="GO" id="GO:0048731">
    <property type="term" value="P:system development"/>
    <property type="evidence" value="ECO:0007669"/>
    <property type="project" value="UniProtKB-ARBA"/>
</dbReference>
<reference evidence="3 4" key="1">
    <citation type="journal article" date="2011" name="Science">
        <title>The Selaginella genome identifies genetic changes associated with the evolution of vascular plants.</title>
        <authorList>
            <person name="Banks J.A."/>
            <person name="Nishiyama T."/>
            <person name="Hasebe M."/>
            <person name="Bowman J.L."/>
            <person name="Gribskov M."/>
            <person name="dePamphilis C."/>
            <person name="Albert V.A."/>
            <person name="Aono N."/>
            <person name="Aoyama T."/>
            <person name="Ambrose B.A."/>
            <person name="Ashton N.W."/>
            <person name="Axtell M.J."/>
            <person name="Barker E."/>
            <person name="Barker M.S."/>
            <person name="Bennetzen J.L."/>
            <person name="Bonawitz N.D."/>
            <person name="Chapple C."/>
            <person name="Cheng C."/>
            <person name="Correa L.G."/>
            <person name="Dacre M."/>
            <person name="DeBarry J."/>
            <person name="Dreyer I."/>
            <person name="Elias M."/>
            <person name="Engstrom E.M."/>
            <person name="Estelle M."/>
            <person name="Feng L."/>
            <person name="Finet C."/>
            <person name="Floyd S.K."/>
            <person name="Frommer W.B."/>
            <person name="Fujita T."/>
            <person name="Gramzow L."/>
            <person name="Gutensohn M."/>
            <person name="Harholt J."/>
            <person name="Hattori M."/>
            <person name="Heyl A."/>
            <person name="Hirai T."/>
            <person name="Hiwatashi Y."/>
            <person name="Ishikawa M."/>
            <person name="Iwata M."/>
            <person name="Karol K.G."/>
            <person name="Koehler B."/>
            <person name="Kolukisaoglu U."/>
            <person name="Kubo M."/>
            <person name="Kurata T."/>
            <person name="Lalonde S."/>
            <person name="Li K."/>
            <person name="Li Y."/>
            <person name="Litt A."/>
            <person name="Lyons E."/>
            <person name="Manning G."/>
            <person name="Maruyama T."/>
            <person name="Michael T.P."/>
            <person name="Mikami K."/>
            <person name="Miyazaki S."/>
            <person name="Morinaga S."/>
            <person name="Murata T."/>
            <person name="Mueller-Roeber B."/>
            <person name="Nelson D.R."/>
            <person name="Obara M."/>
            <person name="Oguri Y."/>
            <person name="Olmstead R.G."/>
            <person name="Onodera N."/>
            <person name="Petersen B.L."/>
            <person name="Pils B."/>
            <person name="Prigge M."/>
            <person name="Rensing S.A."/>
            <person name="Riano-Pachon D.M."/>
            <person name="Roberts A.W."/>
            <person name="Sato Y."/>
            <person name="Scheller H.V."/>
            <person name="Schulz B."/>
            <person name="Schulz C."/>
            <person name="Shakirov E.V."/>
            <person name="Shibagaki N."/>
            <person name="Shinohara N."/>
            <person name="Shippen D.E."/>
            <person name="Soerensen I."/>
            <person name="Sotooka R."/>
            <person name="Sugimoto N."/>
            <person name="Sugita M."/>
            <person name="Sumikawa N."/>
            <person name="Tanurdzic M."/>
            <person name="Theissen G."/>
            <person name="Ulvskov P."/>
            <person name="Wakazuki S."/>
            <person name="Weng J.K."/>
            <person name="Willats W.W."/>
            <person name="Wipf D."/>
            <person name="Wolf P.G."/>
            <person name="Yang L."/>
            <person name="Zimmer A.D."/>
            <person name="Zhu Q."/>
            <person name="Mitros T."/>
            <person name="Hellsten U."/>
            <person name="Loque D."/>
            <person name="Otillar R."/>
            <person name="Salamov A."/>
            <person name="Schmutz J."/>
            <person name="Shapiro H."/>
            <person name="Lindquist E."/>
            <person name="Lucas S."/>
            <person name="Rokhsar D."/>
            <person name="Grigoriev I.V."/>
        </authorList>
    </citation>
    <scope>NUCLEOTIDE SEQUENCE [LARGE SCALE GENOMIC DNA]</scope>
</reference>
<dbReference type="Gene3D" id="1.25.40.10">
    <property type="entry name" value="Tetratricopeptide repeat domain"/>
    <property type="match status" value="2"/>
</dbReference>
<keyword evidence="4" id="KW-1185">Reference proteome</keyword>
<dbReference type="PROSITE" id="PS51375">
    <property type="entry name" value="PPR"/>
    <property type="match status" value="2"/>
</dbReference>
<evidence type="ECO:0000313" key="3">
    <source>
        <dbReference type="EMBL" id="EFJ34291.1"/>
    </source>
</evidence>
<dbReference type="InterPro" id="IPR011990">
    <property type="entry name" value="TPR-like_helical_dom_sf"/>
</dbReference>
<dbReference type="Pfam" id="PF13041">
    <property type="entry name" value="PPR_2"/>
    <property type="match status" value="1"/>
</dbReference>
<proteinExistence type="predicted"/>
<dbReference type="InterPro" id="IPR046960">
    <property type="entry name" value="PPR_At4g14850-like_plant"/>
</dbReference>
<dbReference type="HOGENOM" id="CLU_002706_0_0_1"/>
<name>D8QYS5_SELML</name>
<dbReference type="Pfam" id="PF01535">
    <property type="entry name" value="PPR"/>
    <property type="match status" value="2"/>
</dbReference>
<dbReference type="FunFam" id="1.25.40.10:FF:000158">
    <property type="entry name" value="pentatricopeptide repeat-containing protein At2g33680"/>
    <property type="match status" value="1"/>
</dbReference>
<dbReference type="PANTHER" id="PTHR47926">
    <property type="entry name" value="PENTATRICOPEPTIDE REPEAT-CONTAINING PROTEIN"/>
    <property type="match status" value="1"/>
</dbReference>
<evidence type="ECO:0000256" key="2">
    <source>
        <dbReference type="PROSITE-ProRule" id="PRU00708"/>
    </source>
</evidence>
<dbReference type="Gramene" id="EFJ34291">
    <property type="protein sequence ID" value="EFJ34291"/>
    <property type="gene ID" value="SELMODRAFT_82058"/>
</dbReference>
<keyword evidence="1" id="KW-0677">Repeat</keyword>
<dbReference type="InParanoid" id="D8QYS5"/>
<dbReference type="EMBL" id="GL377569">
    <property type="protein sequence ID" value="EFJ34291.1"/>
    <property type="molecule type" value="Genomic_DNA"/>
</dbReference>
<evidence type="ECO:0000313" key="4">
    <source>
        <dbReference type="Proteomes" id="UP000001514"/>
    </source>
</evidence>
<evidence type="ECO:0000256" key="1">
    <source>
        <dbReference type="ARBA" id="ARBA00022737"/>
    </source>
</evidence>
<dbReference type="GO" id="GO:0009451">
    <property type="term" value="P:RNA modification"/>
    <property type="evidence" value="ECO:0007669"/>
    <property type="project" value="InterPro"/>
</dbReference>
<sequence>MVTRDCISWTSIVAALNQSGDSKRALAAFRSMELHGIKPSSVTMIEALDACAIAGAIAEGRELHARTVAAGSFLRDLSVRNAVLSMYGRCGNLVEARVVFEEMEIPGRDVVTWNAMVAAYARNGAGWEAFELFQRMKLEGIDPDGITVVCIVSACSHSGLARHGLSCVASIYGDFGVEARAEHLNCVLDLLGRIGSSVEEAGDLSSVDEVGVRTLLGACRVHGGGRGLIGSSGNFGGACSTERYVMISNICAQK</sequence>
<dbReference type="InterPro" id="IPR002885">
    <property type="entry name" value="PPR_rpt"/>
</dbReference>
<accession>D8QYS5</accession>
<feature type="repeat" description="PPR" evidence="2">
    <location>
        <begin position="109"/>
        <end position="143"/>
    </location>
</feature>
<dbReference type="Proteomes" id="UP000001514">
    <property type="component" value="Unassembled WGS sequence"/>
</dbReference>
<dbReference type="PANTHER" id="PTHR47926:SF533">
    <property type="entry name" value="DYW DOMAIN-CONTAINING PROTEIN"/>
    <property type="match status" value="1"/>
</dbReference>
<dbReference type="AlphaFoldDB" id="D8QYS5"/>
<dbReference type="eggNOG" id="KOG4197">
    <property type="taxonomic scope" value="Eukaryota"/>
</dbReference>
<protein>
    <recommendedName>
        <fullName evidence="5">Pentacotripeptide-repeat region of PRORP domain-containing protein</fullName>
    </recommendedName>
</protein>
<dbReference type="GO" id="GO:0003723">
    <property type="term" value="F:RNA binding"/>
    <property type="evidence" value="ECO:0007669"/>
    <property type="project" value="InterPro"/>
</dbReference>
<evidence type="ECO:0008006" key="5">
    <source>
        <dbReference type="Google" id="ProtNLM"/>
    </source>
</evidence>
<dbReference type="STRING" id="88036.D8QYS5"/>
<organism evidence="4">
    <name type="scientific">Selaginella moellendorffii</name>
    <name type="common">Spikemoss</name>
    <dbReference type="NCBI Taxonomy" id="88036"/>
    <lineage>
        <taxon>Eukaryota</taxon>
        <taxon>Viridiplantae</taxon>
        <taxon>Streptophyta</taxon>
        <taxon>Embryophyta</taxon>
        <taxon>Tracheophyta</taxon>
        <taxon>Lycopodiopsida</taxon>
        <taxon>Selaginellales</taxon>
        <taxon>Selaginellaceae</taxon>
        <taxon>Selaginella</taxon>
    </lineage>
</organism>
<dbReference type="KEGG" id="smo:SELMODRAFT_82058"/>